<reference evidence="2" key="2">
    <citation type="journal article" date="2023" name="Commun. Biol.">
        <title>Intrasexual cuticular hydrocarbon dimorphism in a wasp sheds light on hydrocarbon biosynthesis genes in Hymenoptera.</title>
        <authorList>
            <person name="Moris V.C."/>
            <person name="Podsiadlowski L."/>
            <person name="Martin S."/>
            <person name="Oeyen J.P."/>
            <person name="Donath A."/>
            <person name="Petersen M."/>
            <person name="Wilbrandt J."/>
            <person name="Misof B."/>
            <person name="Liedtke D."/>
            <person name="Thamm M."/>
            <person name="Scheiner R."/>
            <person name="Schmitt T."/>
            <person name="Niehuis O."/>
        </authorList>
    </citation>
    <scope>NUCLEOTIDE SEQUENCE</scope>
    <source>
        <strain evidence="2">GBR_01_08_01A</strain>
    </source>
</reference>
<sequence>MDNITTLKRPKPGDDEEELFRMQEEFLKNKLQPSAKVINLRDQAKSPANPVQPSTSSNNANPTKKQSRFSELKKLKTCQGKVSTSGSTGEVCFMLMLPLGVCMDFRFPQGCQLQKKVYP</sequence>
<keyword evidence="3" id="KW-1185">Reference proteome</keyword>
<comment type="caution">
    <text evidence="2">The sequence shown here is derived from an EMBL/GenBank/DDBJ whole genome shotgun (WGS) entry which is preliminary data.</text>
</comment>
<organism evidence="2 3">
    <name type="scientific">Odynerus spinipes</name>
    <dbReference type="NCBI Taxonomy" id="1348599"/>
    <lineage>
        <taxon>Eukaryota</taxon>
        <taxon>Metazoa</taxon>
        <taxon>Ecdysozoa</taxon>
        <taxon>Arthropoda</taxon>
        <taxon>Hexapoda</taxon>
        <taxon>Insecta</taxon>
        <taxon>Pterygota</taxon>
        <taxon>Neoptera</taxon>
        <taxon>Endopterygota</taxon>
        <taxon>Hymenoptera</taxon>
        <taxon>Apocrita</taxon>
        <taxon>Aculeata</taxon>
        <taxon>Vespoidea</taxon>
        <taxon>Vespidae</taxon>
        <taxon>Eumeninae</taxon>
        <taxon>Odynerus</taxon>
    </lineage>
</organism>
<dbReference type="Proteomes" id="UP001258017">
    <property type="component" value="Unassembled WGS sequence"/>
</dbReference>
<feature type="compositionally biased region" description="Polar residues" evidence="1">
    <location>
        <begin position="49"/>
        <end position="64"/>
    </location>
</feature>
<evidence type="ECO:0000313" key="3">
    <source>
        <dbReference type="Proteomes" id="UP001258017"/>
    </source>
</evidence>
<dbReference type="AlphaFoldDB" id="A0AAD9RIX4"/>
<evidence type="ECO:0000313" key="2">
    <source>
        <dbReference type="EMBL" id="KAK2580073.1"/>
    </source>
</evidence>
<accession>A0AAD9RIX4</accession>
<dbReference type="EMBL" id="JAIFRP010000062">
    <property type="protein sequence ID" value="KAK2580073.1"/>
    <property type="molecule type" value="Genomic_DNA"/>
</dbReference>
<feature type="region of interest" description="Disordered" evidence="1">
    <location>
        <begin position="37"/>
        <end position="73"/>
    </location>
</feature>
<evidence type="ECO:0000256" key="1">
    <source>
        <dbReference type="SAM" id="MobiDB-lite"/>
    </source>
</evidence>
<gene>
    <name evidence="2" type="ORF">KPH14_012356</name>
</gene>
<reference evidence="2" key="1">
    <citation type="submission" date="2021-08" db="EMBL/GenBank/DDBJ databases">
        <authorList>
            <person name="Misof B."/>
            <person name="Oliver O."/>
            <person name="Podsiadlowski L."/>
            <person name="Donath A."/>
            <person name="Peters R."/>
            <person name="Mayer C."/>
            <person name="Rust J."/>
            <person name="Gunkel S."/>
            <person name="Lesny P."/>
            <person name="Martin S."/>
            <person name="Oeyen J.P."/>
            <person name="Petersen M."/>
            <person name="Panagiotis P."/>
            <person name="Wilbrandt J."/>
            <person name="Tanja T."/>
        </authorList>
    </citation>
    <scope>NUCLEOTIDE SEQUENCE</scope>
    <source>
        <strain evidence="2">GBR_01_08_01A</strain>
        <tissue evidence="2">Thorax + abdomen</tissue>
    </source>
</reference>
<name>A0AAD9RIX4_9HYME</name>
<protein>
    <submittedName>
        <fullName evidence="2">Uncharacterized protein</fullName>
    </submittedName>
</protein>
<proteinExistence type="predicted"/>